<evidence type="ECO:0000256" key="1">
    <source>
        <dbReference type="SAM" id="SignalP"/>
    </source>
</evidence>
<accession>A0A7G1P4G1</accession>
<dbReference type="KEGG" id="sgm:GCM10017557_47510"/>
<organism evidence="2 3">
    <name type="scientific">Streptomyces aurantiacus</name>
    <dbReference type="NCBI Taxonomy" id="47760"/>
    <lineage>
        <taxon>Bacteria</taxon>
        <taxon>Bacillati</taxon>
        <taxon>Actinomycetota</taxon>
        <taxon>Actinomycetes</taxon>
        <taxon>Kitasatosporales</taxon>
        <taxon>Streptomycetaceae</taxon>
        <taxon>Streptomyces</taxon>
        <taxon>Streptomyces aurantiacus group</taxon>
    </lineage>
</organism>
<feature type="chain" id="PRO_5028855205" description="Secreted protein" evidence="1">
    <location>
        <begin position="34"/>
        <end position="473"/>
    </location>
</feature>
<dbReference type="InterPro" id="IPR006311">
    <property type="entry name" value="TAT_signal"/>
</dbReference>
<dbReference type="EMBL" id="AP023440">
    <property type="protein sequence ID" value="BCL29892.1"/>
    <property type="molecule type" value="Genomic_DNA"/>
</dbReference>
<proteinExistence type="predicted"/>
<reference evidence="2 3" key="1">
    <citation type="journal article" date="2014" name="Int. J. Syst. Evol. Microbiol.">
        <title>Complete genome sequence of Corynebacterium casei LMG S-19264T (=DSM 44701T), isolated from a smear-ripened cheese.</title>
        <authorList>
            <consortium name="US DOE Joint Genome Institute (JGI-PGF)"/>
            <person name="Walter F."/>
            <person name="Albersmeier A."/>
            <person name="Kalinowski J."/>
            <person name="Ruckert C."/>
        </authorList>
    </citation>
    <scope>NUCLEOTIDE SEQUENCE [LARGE SCALE GENOMIC DNA]</scope>
    <source>
        <strain evidence="2 3">JCM 4677</strain>
    </source>
</reference>
<name>A0A7G1P4G1_9ACTN</name>
<keyword evidence="3" id="KW-1185">Reference proteome</keyword>
<keyword evidence="1" id="KW-0732">Signal</keyword>
<feature type="signal peptide" evidence="1">
    <location>
        <begin position="1"/>
        <end position="33"/>
    </location>
</feature>
<dbReference type="Proteomes" id="UP000516444">
    <property type="component" value="Chromosome"/>
</dbReference>
<evidence type="ECO:0000313" key="3">
    <source>
        <dbReference type="Proteomes" id="UP000516444"/>
    </source>
</evidence>
<dbReference type="PROSITE" id="PS51318">
    <property type="entry name" value="TAT"/>
    <property type="match status" value="1"/>
</dbReference>
<dbReference type="RefSeq" id="WP_246596490.1">
    <property type="nucleotide sequence ID" value="NZ_AP023440.1"/>
</dbReference>
<dbReference type="AlphaFoldDB" id="A0A7G1P4G1"/>
<gene>
    <name evidence="2" type="ORF">GCM10017557_47510</name>
</gene>
<evidence type="ECO:0000313" key="2">
    <source>
        <dbReference type="EMBL" id="BCL29892.1"/>
    </source>
</evidence>
<protein>
    <recommendedName>
        <fullName evidence="4">Secreted protein</fullName>
    </recommendedName>
</protein>
<sequence length="473" mass="49642">MTTPVRRLALPATRVATALAACAIALTPYAAQAQTQAQGPDRSQAPARAAAEQRAALAKSPWELALPLSGAESTDFYDITATGRADAWAVGRKTDESWASAPVAKHWDGTRWSDVPPAETGGRPAQLDAVAASGPNDVWAAGTYTDIEIAAASSAAARTPEGTKADRLPDTLPDTLLDRLPDTLADRLRAGAALPGTADPIVLQHWDGTRWKSVSRPAPAEGSIRFVLQLKSVDADSVWLTTLDWNPAADPADSAKAYSGQLEHWDGHKWSRTALPQGPDGRTVEPFGITGTGPDDVWVSSQTEAAGVSTPLLHHFDGRRWTVRTVPVPFEYGAGWVANRIVSTRRGTVHVLGKTNDPGVPSGLLSTRFDGRTWQSTPVPGVDEVSATGVDGSGRVWVAGWPSQGGSHALLSRWNGTTWTDEELPAELTSTSEGSTVLGIEGVPGTRAVLAAGNAACESVTGACGLLASRGLR</sequence>
<evidence type="ECO:0008006" key="4">
    <source>
        <dbReference type="Google" id="ProtNLM"/>
    </source>
</evidence>